<reference evidence="3" key="2">
    <citation type="submission" date="2007-03" db="EMBL/GenBank/DDBJ databases">
        <authorList>
            <consortium name="The International Medicago Genome Annotation Group"/>
        </authorList>
    </citation>
    <scope>NUCLEOTIDE SEQUENCE</scope>
</reference>
<dbReference type="Pfam" id="PF10551">
    <property type="entry name" value="MULE"/>
    <property type="match status" value="1"/>
</dbReference>
<gene>
    <name evidence="3" type="ORF">MtrDRAFT_AC171534g13v1</name>
</gene>
<dbReference type="EMBL" id="AC171534">
    <property type="protein sequence ID" value="ABN08997.1"/>
    <property type="molecule type" value="Genomic_DNA"/>
</dbReference>
<dbReference type="GO" id="GO:0000981">
    <property type="term" value="F:DNA-binding transcription factor activity, RNA polymerase II-specific"/>
    <property type="evidence" value="ECO:0007669"/>
    <property type="project" value="InterPro"/>
</dbReference>
<dbReference type="Gene3D" id="3.90.70.80">
    <property type="match status" value="1"/>
</dbReference>
<feature type="compositionally biased region" description="Low complexity" evidence="1">
    <location>
        <begin position="766"/>
        <end position="782"/>
    </location>
</feature>
<dbReference type="ExpressionAtlas" id="A2Q5X7">
    <property type="expression patterns" value="differential"/>
</dbReference>
<feature type="domain" description="MULE transposase" evidence="2">
    <location>
        <begin position="355"/>
        <end position="451"/>
    </location>
</feature>
<dbReference type="PANTHER" id="PTHR31569">
    <property type="entry name" value="SWIM-TYPE DOMAIN-CONTAINING PROTEIN"/>
    <property type="match status" value="1"/>
</dbReference>
<dbReference type="InterPro" id="IPR018289">
    <property type="entry name" value="MULE_transposase_dom"/>
</dbReference>
<feature type="region of interest" description="Disordered" evidence="1">
    <location>
        <begin position="723"/>
        <end position="807"/>
    </location>
</feature>
<sequence length="1063" mass="121687">MPFSAPWKLKSEMLWRCPEYKKKKRLDKERDLVKENKDLITIFIEEGRGGRKLVVKQGYLRQLRRTLSWESSAEENFGCLVPRKTSVARYRGTLVMVKNAKDVPGETKENFVENSGDVKPPNFEAKTNIDEASVHVEASKYVGRSDDVKSKNRDELLEWVRRQANKAGFTIVTQRSSLINPMFRLVCERSGSHIVPKKKPKHANTGSRKCGCLFMISGYQSKQTKEWGLNILNGVHNHPMEPALEGHILAGRLKEDDKKIVRDLTKSKMLPRNILIHLKNQIPHCMTNVKQVYNERQQIWKANRGDKKPLQFLISKLEEHNYTYYSRTQLESNTIEDIFWAHPTSIKLFNNFPTVLVMDSTYKTNMYRMPMFEVVGVTSTDLTYSVGFGFMTHEKEENFVWVLTMLRKLLSSKMNMPKVIVTDRDMSLMKAVAHVFPESYALNCFFHVQANVKQRCVLNCKYPLGFKKDGKEVSNRDVVKKIMNAWKAMVESPNQQLYANALVEFKDSCSDFPIFVDYAMTTLDEVKDKIVRAWTDHVLHLGCRTTNRVESAHALLKKYLDNSVGDLGTCWEKIHHMLLLQLTAIQTSFGQNVCVLEHRFKDVTLYSGLGGHVSRNALDNIALEEKRCRETLCMDNDIYGCVQRTSYGLPCACEIATKLLQEKPILLDEIYHHWLRLSMGEQSNKDAFCVEVELKAIVERLKKLPFQMKLEVKEGLRQLAFPETTLMSPPPRKVPTKGAKKKVDIARSKGKITSTSRIPSSWEVVDSQNPDSQPSPSPTTSSYKRKKGARLGKTSLSPLPPPTRYPKPKAIPVMRPIDYMPRFMLPFIEKVVHVIGDGHCGFWAIAEFMGLTEKNHLMIRTHLIQELMDHRDDYVEVFAGEDRYNYILNGLHPPANTKTCAHLVDKWLTFPDMGHIVANYYKMCVVVLTNLEVGKSESFFPLRGPPPPGNQKTLILCLGAIPNHFVLISLKNGCPLPPSSTEWHNHKKEDAVTWEDEYLDRHDLFRKLMAIESGNKPCKPQKESNKAAPILLDTPEKPKQQFEVIAEDEEDSMSLDLLQSLGL</sequence>
<proteinExistence type="predicted"/>
<name>A2Q5X7_MEDTR</name>
<reference evidence="3" key="1">
    <citation type="submission" date="2006-02" db="EMBL/GenBank/DDBJ databases">
        <authorList>
            <person name="Town C.D."/>
        </authorList>
    </citation>
    <scope>NUCLEOTIDE SEQUENCE</scope>
</reference>
<dbReference type="CDD" id="cd22744">
    <property type="entry name" value="OTU"/>
    <property type="match status" value="1"/>
</dbReference>
<protein>
    <submittedName>
        <fullName evidence="3">Ovarian tumour, otubain, putative</fullName>
    </submittedName>
</protein>
<feature type="region of interest" description="Disordered" evidence="1">
    <location>
        <begin position="1015"/>
        <end position="1037"/>
    </location>
</feature>
<dbReference type="Pfam" id="PF08731">
    <property type="entry name" value="AFT"/>
    <property type="match status" value="1"/>
</dbReference>
<evidence type="ECO:0000259" key="2">
    <source>
        <dbReference type="Pfam" id="PF10551"/>
    </source>
</evidence>
<dbReference type="InterPro" id="IPR052579">
    <property type="entry name" value="Zinc_finger_SWIM"/>
</dbReference>
<evidence type="ECO:0000256" key="1">
    <source>
        <dbReference type="SAM" id="MobiDB-lite"/>
    </source>
</evidence>
<dbReference type="InterPro" id="IPR014842">
    <property type="entry name" value="AFT"/>
</dbReference>
<accession>A2Q5X7</accession>
<dbReference type="PANTHER" id="PTHR31569:SF4">
    <property type="entry name" value="SWIM-TYPE DOMAIN-CONTAINING PROTEIN"/>
    <property type="match status" value="1"/>
</dbReference>
<evidence type="ECO:0000313" key="3">
    <source>
        <dbReference type="EMBL" id="ABN08997.1"/>
    </source>
</evidence>
<organism evidence="3">
    <name type="scientific">Medicago truncatula</name>
    <name type="common">Barrel medic</name>
    <name type="synonym">Medicago tribuloides</name>
    <dbReference type="NCBI Taxonomy" id="3880"/>
    <lineage>
        <taxon>Eukaryota</taxon>
        <taxon>Viridiplantae</taxon>
        <taxon>Streptophyta</taxon>
        <taxon>Embryophyta</taxon>
        <taxon>Tracheophyta</taxon>
        <taxon>Spermatophyta</taxon>
        <taxon>Magnoliopsida</taxon>
        <taxon>eudicotyledons</taxon>
        <taxon>Gunneridae</taxon>
        <taxon>Pentapetalae</taxon>
        <taxon>rosids</taxon>
        <taxon>fabids</taxon>
        <taxon>Fabales</taxon>
        <taxon>Fabaceae</taxon>
        <taxon>Papilionoideae</taxon>
        <taxon>50 kb inversion clade</taxon>
        <taxon>NPAAA clade</taxon>
        <taxon>Hologalegina</taxon>
        <taxon>IRL clade</taxon>
        <taxon>Trifolieae</taxon>
        <taxon>Medicago</taxon>
    </lineage>
</organism>
<dbReference type="GO" id="GO:0010106">
    <property type="term" value="P:cellular response to iron ion starvation"/>
    <property type="evidence" value="ECO:0007669"/>
    <property type="project" value="InterPro"/>
</dbReference>
<dbReference type="AlphaFoldDB" id="A2Q5X7"/>
<dbReference type="GO" id="GO:0045944">
    <property type="term" value="P:positive regulation of transcription by RNA polymerase II"/>
    <property type="evidence" value="ECO:0007669"/>
    <property type="project" value="InterPro"/>
</dbReference>